<dbReference type="AlphaFoldDB" id="A0A5N6PYI0"/>
<evidence type="ECO:0000313" key="2">
    <source>
        <dbReference type="EMBL" id="KAD7476948.1"/>
    </source>
</evidence>
<dbReference type="EMBL" id="SZYD01000001">
    <property type="protein sequence ID" value="KAD7476948.1"/>
    <property type="molecule type" value="Genomic_DNA"/>
</dbReference>
<organism evidence="1 3">
    <name type="scientific">Mikania micrantha</name>
    <name type="common">bitter vine</name>
    <dbReference type="NCBI Taxonomy" id="192012"/>
    <lineage>
        <taxon>Eukaryota</taxon>
        <taxon>Viridiplantae</taxon>
        <taxon>Streptophyta</taxon>
        <taxon>Embryophyta</taxon>
        <taxon>Tracheophyta</taxon>
        <taxon>Spermatophyta</taxon>
        <taxon>Magnoliopsida</taxon>
        <taxon>eudicotyledons</taxon>
        <taxon>Gunneridae</taxon>
        <taxon>Pentapetalae</taxon>
        <taxon>asterids</taxon>
        <taxon>campanulids</taxon>
        <taxon>Asterales</taxon>
        <taxon>Asteraceae</taxon>
        <taxon>Asteroideae</taxon>
        <taxon>Heliantheae alliance</taxon>
        <taxon>Eupatorieae</taxon>
        <taxon>Mikania</taxon>
    </lineage>
</organism>
<keyword evidence="3" id="KW-1185">Reference proteome</keyword>
<proteinExistence type="predicted"/>
<gene>
    <name evidence="1" type="ORF">E3N88_00083</name>
    <name evidence="2" type="ORF">E3N88_00084</name>
</gene>
<name>A0A5N6PYI0_9ASTR</name>
<accession>A0A5N6PYI0</accession>
<protein>
    <submittedName>
        <fullName evidence="1">Uncharacterized protein</fullName>
    </submittedName>
</protein>
<dbReference type="Proteomes" id="UP000326396">
    <property type="component" value="Linkage Group LG1"/>
</dbReference>
<evidence type="ECO:0000313" key="1">
    <source>
        <dbReference type="EMBL" id="KAD7476947.1"/>
    </source>
</evidence>
<dbReference type="EMBL" id="SZYD01000001">
    <property type="protein sequence ID" value="KAD7476947.1"/>
    <property type="molecule type" value="Genomic_DNA"/>
</dbReference>
<comment type="caution">
    <text evidence="1">The sequence shown here is derived from an EMBL/GenBank/DDBJ whole genome shotgun (WGS) entry which is preliminary data.</text>
</comment>
<sequence>MSTDDRNQMADKSVQEQCENRMYTIYPLKPPFPVLRFWLEIHTKIIITSSFLNQIAQIIYRNDRLDERNLEVQGIGAISKYFGRNLREKLRAEVLGKDLKCLRDKIDIEANNIGEGMVAILRLMTCCTRWISIKAFMFHSFKPNQPIVDVDPIDKVKEAGTNLHR</sequence>
<evidence type="ECO:0000313" key="3">
    <source>
        <dbReference type="Proteomes" id="UP000326396"/>
    </source>
</evidence>
<reference evidence="1 3" key="1">
    <citation type="submission" date="2019-05" db="EMBL/GenBank/DDBJ databases">
        <title>Mikania micrantha, genome provides insights into the molecular mechanism of rapid growth.</title>
        <authorList>
            <person name="Liu B."/>
        </authorList>
    </citation>
    <scope>NUCLEOTIDE SEQUENCE [LARGE SCALE GENOMIC DNA]</scope>
    <source>
        <strain evidence="1">NLD-2019</strain>
        <tissue evidence="1">Leaf</tissue>
    </source>
</reference>